<feature type="compositionally biased region" description="Basic and acidic residues" evidence="6">
    <location>
        <begin position="128"/>
        <end position="137"/>
    </location>
</feature>
<evidence type="ECO:0000313" key="9">
    <source>
        <dbReference type="Proteomes" id="UP000271098"/>
    </source>
</evidence>
<feature type="compositionally biased region" description="Polar residues" evidence="6">
    <location>
        <begin position="112"/>
        <end position="123"/>
    </location>
</feature>
<evidence type="ECO:0000259" key="7">
    <source>
        <dbReference type="Pfam" id="PF04719"/>
    </source>
</evidence>
<keyword evidence="3" id="KW-0805">Transcription regulation</keyword>
<dbReference type="InterPro" id="IPR009072">
    <property type="entry name" value="Histone-fold"/>
</dbReference>
<comment type="similarity">
    <text evidence="2">Belongs to the TAF11 family.</text>
</comment>
<evidence type="ECO:0000313" key="10">
    <source>
        <dbReference type="WBParaSite" id="GPUH_0001784701-mRNA-1"/>
    </source>
</evidence>
<dbReference type="EMBL" id="UYRT01085740">
    <property type="protein sequence ID" value="VDN30520.1"/>
    <property type="molecule type" value="Genomic_DNA"/>
</dbReference>
<dbReference type="GO" id="GO:0005669">
    <property type="term" value="C:transcription factor TFIID complex"/>
    <property type="evidence" value="ECO:0007669"/>
    <property type="project" value="InterPro"/>
</dbReference>
<dbReference type="Proteomes" id="UP000271098">
    <property type="component" value="Unassembled WGS sequence"/>
</dbReference>
<name>A0A183EA31_9BILA</name>
<evidence type="ECO:0000256" key="1">
    <source>
        <dbReference type="ARBA" id="ARBA00004123"/>
    </source>
</evidence>
<evidence type="ECO:0000256" key="3">
    <source>
        <dbReference type="ARBA" id="ARBA00023015"/>
    </source>
</evidence>
<dbReference type="GO" id="GO:0046982">
    <property type="term" value="F:protein heterodimerization activity"/>
    <property type="evidence" value="ECO:0007669"/>
    <property type="project" value="InterPro"/>
</dbReference>
<keyword evidence="4" id="KW-0804">Transcription</keyword>
<reference evidence="8 9" key="2">
    <citation type="submission" date="2018-11" db="EMBL/GenBank/DDBJ databases">
        <authorList>
            <consortium name="Pathogen Informatics"/>
        </authorList>
    </citation>
    <scope>NUCLEOTIDE SEQUENCE [LARGE SCALE GENOMIC DNA]</scope>
</reference>
<proteinExistence type="inferred from homology"/>
<dbReference type="SUPFAM" id="SSF47113">
    <property type="entry name" value="Histone-fold"/>
    <property type="match status" value="1"/>
</dbReference>
<evidence type="ECO:0000313" key="8">
    <source>
        <dbReference type="EMBL" id="VDN30520.1"/>
    </source>
</evidence>
<dbReference type="PANTHER" id="PTHR13218">
    <property type="entry name" value="TRANSCRIPTION INITIATION FACTOR TFIID SUBUNIT 11-RELATED"/>
    <property type="match status" value="1"/>
</dbReference>
<dbReference type="PANTHER" id="PTHR13218:SF8">
    <property type="entry name" value="TRANSCRIPTION INITIATION FACTOR TFIID SUBUNIT 11"/>
    <property type="match status" value="1"/>
</dbReference>
<keyword evidence="5" id="KW-0539">Nucleus</keyword>
<evidence type="ECO:0000256" key="4">
    <source>
        <dbReference type="ARBA" id="ARBA00023163"/>
    </source>
</evidence>
<gene>
    <name evidence="8" type="ORF">GPUH_LOCUS17823</name>
</gene>
<feature type="domain" description="TAFII28-like protein" evidence="7">
    <location>
        <begin position="181"/>
        <end position="242"/>
    </location>
</feature>
<protein>
    <submittedName>
        <fullName evidence="10">TAFII28 domain-containing protein</fullName>
    </submittedName>
</protein>
<evidence type="ECO:0000256" key="5">
    <source>
        <dbReference type="ARBA" id="ARBA00023242"/>
    </source>
</evidence>
<dbReference type="OrthoDB" id="28335at2759"/>
<evidence type="ECO:0000256" key="2">
    <source>
        <dbReference type="ARBA" id="ARBA00009788"/>
    </source>
</evidence>
<feature type="compositionally biased region" description="Basic and acidic residues" evidence="6">
    <location>
        <begin position="64"/>
        <end position="74"/>
    </location>
</feature>
<sequence>MSDWANVAELLGELSDSSSDEGEKKQCAKDDEQATTSEDRGTSAVEELQLAVKRGAEGDTSDDEVPRKRVKEESTSDTPELLDDPLFGLLDPADFSAVDAASKKSVCPPSSADDSSGSKNASVQYAGDIKDSEKKSTTDTSKAGPSTAVDDSSDNDENSESLLQPKKLSEEDELLRRKMQILVANFSSEQLARYECYRRSSFPKGAVRKLIQQCTGITPGHNVIIAVAGLAKVFAGELVEEGTLYRQIFFSPQFVFLFHGSCMT</sequence>
<feature type="region of interest" description="Disordered" evidence="6">
    <location>
        <begin position="1"/>
        <end position="168"/>
    </location>
</feature>
<dbReference type="Pfam" id="PF04719">
    <property type="entry name" value="TAFII28"/>
    <property type="match status" value="1"/>
</dbReference>
<accession>A0A183EA31</accession>
<evidence type="ECO:0000256" key="6">
    <source>
        <dbReference type="SAM" id="MobiDB-lite"/>
    </source>
</evidence>
<keyword evidence="9" id="KW-1185">Reference proteome</keyword>
<dbReference type="WBParaSite" id="GPUH_0001784701-mRNA-1">
    <property type="protein sequence ID" value="GPUH_0001784701-mRNA-1"/>
    <property type="gene ID" value="GPUH_0001784701"/>
</dbReference>
<dbReference type="InterPro" id="IPR045127">
    <property type="entry name" value="TAF11-like"/>
</dbReference>
<feature type="compositionally biased region" description="Low complexity" evidence="6">
    <location>
        <begin position="84"/>
        <end position="95"/>
    </location>
</feature>
<feature type="compositionally biased region" description="Basic and acidic residues" evidence="6">
    <location>
        <begin position="21"/>
        <end position="41"/>
    </location>
</feature>
<dbReference type="AlphaFoldDB" id="A0A183EA31"/>
<dbReference type="Gene3D" id="1.10.20.10">
    <property type="entry name" value="Histone, subunit A"/>
    <property type="match status" value="1"/>
</dbReference>
<comment type="subcellular location">
    <subcellularLocation>
        <location evidence="1">Nucleus</location>
    </subcellularLocation>
</comment>
<organism evidence="10">
    <name type="scientific">Gongylonema pulchrum</name>
    <dbReference type="NCBI Taxonomy" id="637853"/>
    <lineage>
        <taxon>Eukaryota</taxon>
        <taxon>Metazoa</taxon>
        <taxon>Ecdysozoa</taxon>
        <taxon>Nematoda</taxon>
        <taxon>Chromadorea</taxon>
        <taxon>Rhabditida</taxon>
        <taxon>Spirurina</taxon>
        <taxon>Spiruromorpha</taxon>
        <taxon>Spiruroidea</taxon>
        <taxon>Gongylonematidae</taxon>
        <taxon>Gongylonema</taxon>
    </lineage>
</organism>
<dbReference type="CDD" id="cd08048">
    <property type="entry name" value="HFD_TAF11"/>
    <property type="match status" value="1"/>
</dbReference>
<reference evidence="10" key="1">
    <citation type="submission" date="2016-06" db="UniProtKB">
        <authorList>
            <consortium name="WormBaseParasite"/>
        </authorList>
    </citation>
    <scope>IDENTIFICATION</scope>
</reference>
<dbReference type="GO" id="GO:0016251">
    <property type="term" value="F:RNA polymerase II general transcription initiation factor activity"/>
    <property type="evidence" value="ECO:0007669"/>
    <property type="project" value="TreeGrafter"/>
</dbReference>
<dbReference type="GO" id="GO:0051123">
    <property type="term" value="P:RNA polymerase II preinitiation complex assembly"/>
    <property type="evidence" value="ECO:0007669"/>
    <property type="project" value="InterPro"/>
</dbReference>
<dbReference type="InterPro" id="IPR006809">
    <property type="entry name" value="TAFII28_dom"/>
</dbReference>